<sequence>MNKKIVLTIAGSDSGGGAGLQADLKTFQAFGVFGTSAVTLVTAQNTLGVQQVFPLPPAVVAAQIASVLSDLPPHAIKIGALGQADIIQAVAAELREVRVPIILDPVMVAKGGSPLLSPDAVAALTADLLPLATLVTPNLPEAAALGAGVLAGRDHLLKGGHGTGEVLEDVLHWQGHIFRFPTPRQHTRHTHGTGCTLSSAIAAGLALGLEMPQAVAQAQAYVARALAAAPGLGGGHGPLEHGVAVPG</sequence>
<dbReference type="Pfam" id="PF08543">
    <property type="entry name" value="Phos_pyr_kin"/>
    <property type="match status" value="1"/>
</dbReference>
<dbReference type="GO" id="GO:0005829">
    <property type="term" value="C:cytosol"/>
    <property type="evidence" value="ECO:0007669"/>
    <property type="project" value="TreeGrafter"/>
</dbReference>
<dbReference type="EC" id="2.7.1.49" evidence="2"/>
<dbReference type="InterPro" id="IPR004399">
    <property type="entry name" value="HMP/HMP-P_kinase_dom"/>
</dbReference>
<keyword evidence="4" id="KW-0418">Kinase</keyword>
<keyword evidence="5" id="KW-1185">Reference proteome</keyword>
<dbReference type="EMBL" id="CP002537">
    <property type="protein sequence ID" value="ADY27203.1"/>
    <property type="molecule type" value="Genomic_DNA"/>
</dbReference>
<dbReference type="GO" id="GO:0008972">
    <property type="term" value="F:phosphomethylpyrimidine kinase activity"/>
    <property type="evidence" value="ECO:0007669"/>
    <property type="project" value="InterPro"/>
</dbReference>
<dbReference type="InterPro" id="IPR013749">
    <property type="entry name" value="PM/HMP-P_kinase-1"/>
</dbReference>
<reference evidence="4 5" key="1">
    <citation type="submission" date="2011-02" db="EMBL/GenBank/DDBJ databases">
        <title>The complete sequence of plasmid1 of Deinococcus proteolyticus DSM 20540.</title>
        <authorList>
            <consortium name="US DOE Joint Genome Institute (JGI-PGF)"/>
            <person name="Lucas S."/>
            <person name="Copeland A."/>
            <person name="Lapidus A."/>
            <person name="Bruce D."/>
            <person name="Goodwin L."/>
            <person name="Pitluck S."/>
            <person name="Kyrpides N."/>
            <person name="Mavromatis K."/>
            <person name="Pagani I."/>
            <person name="Ivanova N."/>
            <person name="Ovchinnikova G."/>
            <person name="Zeytun A."/>
            <person name="Detter J.C."/>
            <person name="Han C."/>
            <person name="Land M."/>
            <person name="Hauser L."/>
            <person name="Markowitz V."/>
            <person name="Cheng J.-F."/>
            <person name="Hugenholtz P."/>
            <person name="Woyke T."/>
            <person name="Wu D."/>
            <person name="Pukall R."/>
            <person name="Steenblock K."/>
            <person name="Brambilla E."/>
            <person name="Klenk H.-P."/>
            <person name="Eisen J.A."/>
        </authorList>
    </citation>
    <scope>NUCLEOTIDE SEQUENCE [LARGE SCALE GENOMIC DNA]</scope>
    <source>
        <strain evidence="5">ATCC 35074 / DSM 20540 / JCM 6276 / NBRC 101906 / NCIMB 13154 / VKM Ac-1939 / CCM 2703 / MRP</strain>
        <plasmid evidence="5">Plasmid pDEIPR01</plasmid>
    </source>
</reference>
<evidence type="ECO:0000313" key="5">
    <source>
        <dbReference type="Proteomes" id="UP000007718"/>
    </source>
</evidence>
<accession>F0RQ01</accession>
<dbReference type="HOGENOM" id="CLU_020520_0_0_0"/>
<evidence type="ECO:0000259" key="3">
    <source>
        <dbReference type="Pfam" id="PF08543"/>
    </source>
</evidence>
<comment type="pathway">
    <text evidence="1">Cofactor biosynthesis; thiamine diphosphate biosynthesis.</text>
</comment>
<dbReference type="Gene3D" id="3.40.1190.20">
    <property type="match status" value="1"/>
</dbReference>
<dbReference type="SUPFAM" id="SSF53613">
    <property type="entry name" value="Ribokinase-like"/>
    <property type="match status" value="1"/>
</dbReference>
<dbReference type="InterPro" id="IPR029056">
    <property type="entry name" value="Ribokinase-like"/>
</dbReference>
<organism evidence="4 5">
    <name type="scientific">Deinococcus proteolyticus (strain ATCC 35074 / DSM 20540 / JCM 6276 / NBRC 101906 / NCIMB 13154 / VKM Ac-1939 / CCM 2703 / MRP)</name>
    <dbReference type="NCBI Taxonomy" id="693977"/>
    <lineage>
        <taxon>Bacteria</taxon>
        <taxon>Thermotogati</taxon>
        <taxon>Deinococcota</taxon>
        <taxon>Deinococci</taxon>
        <taxon>Deinococcales</taxon>
        <taxon>Deinococcaceae</taxon>
        <taxon>Deinococcus</taxon>
    </lineage>
</organism>
<dbReference type="AlphaFoldDB" id="F0RQ01"/>
<feature type="domain" description="Pyridoxamine kinase/Phosphomethylpyrimidine kinase" evidence="3">
    <location>
        <begin position="13"/>
        <end position="239"/>
    </location>
</feature>
<keyword evidence="4" id="KW-0808">Transferase</keyword>
<evidence type="ECO:0000256" key="2">
    <source>
        <dbReference type="ARBA" id="ARBA00012135"/>
    </source>
</evidence>
<dbReference type="GO" id="GO:0009228">
    <property type="term" value="P:thiamine biosynthetic process"/>
    <property type="evidence" value="ECO:0007669"/>
    <property type="project" value="InterPro"/>
</dbReference>
<evidence type="ECO:0000256" key="1">
    <source>
        <dbReference type="ARBA" id="ARBA00004948"/>
    </source>
</evidence>
<dbReference type="PANTHER" id="PTHR20858">
    <property type="entry name" value="PHOSPHOMETHYLPYRIMIDINE KINASE"/>
    <property type="match status" value="1"/>
</dbReference>
<dbReference type="RefSeq" id="WP_013622935.1">
    <property type="nucleotide sequence ID" value="NC_015169.1"/>
</dbReference>
<name>F0RQ01_DEIPM</name>
<dbReference type="Proteomes" id="UP000007718">
    <property type="component" value="Plasmid pDEIPR01"/>
</dbReference>
<dbReference type="NCBIfam" id="TIGR00097">
    <property type="entry name" value="HMP-P_kinase"/>
    <property type="match status" value="1"/>
</dbReference>
<dbReference type="GO" id="GO:0008902">
    <property type="term" value="F:hydroxymethylpyrimidine kinase activity"/>
    <property type="evidence" value="ECO:0007669"/>
    <property type="project" value="UniProtKB-EC"/>
</dbReference>
<dbReference type="KEGG" id="dpt:Deipr_2072"/>
<keyword evidence="4" id="KW-0614">Plasmid</keyword>
<proteinExistence type="predicted"/>
<dbReference type="PANTHER" id="PTHR20858:SF17">
    <property type="entry name" value="HYDROXYMETHYLPYRIMIDINE_PHOSPHOMETHYLPYRIMIDINE KINASE THI20-RELATED"/>
    <property type="match status" value="1"/>
</dbReference>
<dbReference type="OrthoDB" id="9810880at2"/>
<dbReference type="CDD" id="cd01169">
    <property type="entry name" value="HMPP_kinase"/>
    <property type="match status" value="1"/>
</dbReference>
<protein>
    <recommendedName>
        <fullName evidence="2">hydroxymethylpyrimidine kinase</fullName>
        <ecNumber evidence="2">2.7.1.49</ecNumber>
    </recommendedName>
</protein>
<gene>
    <name evidence="4" type="ordered locus">Deipr_2072</name>
</gene>
<evidence type="ECO:0000313" key="4">
    <source>
        <dbReference type="EMBL" id="ADY27203.1"/>
    </source>
</evidence>
<geneLocation type="plasmid" evidence="4 5">
    <name>pDEIPR01</name>
</geneLocation>